<organism evidence="2 3">
    <name type="scientific">Saxophila tyrrhenica</name>
    <dbReference type="NCBI Taxonomy" id="1690608"/>
    <lineage>
        <taxon>Eukaryota</taxon>
        <taxon>Fungi</taxon>
        <taxon>Dikarya</taxon>
        <taxon>Ascomycota</taxon>
        <taxon>Pezizomycotina</taxon>
        <taxon>Dothideomycetes</taxon>
        <taxon>Dothideomycetidae</taxon>
        <taxon>Mycosphaerellales</taxon>
        <taxon>Extremaceae</taxon>
        <taxon>Saxophila</taxon>
    </lineage>
</organism>
<protein>
    <submittedName>
        <fullName evidence="2">Uncharacterized protein</fullName>
    </submittedName>
</protein>
<evidence type="ECO:0000256" key="1">
    <source>
        <dbReference type="SAM" id="MobiDB-lite"/>
    </source>
</evidence>
<evidence type="ECO:0000313" key="3">
    <source>
        <dbReference type="Proteomes" id="UP001337655"/>
    </source>
</evidence>
<name>A0AAV9PA36_9PEZI</name>
<sequence length="158" mass="17785">MGMSGVDCDTGIRADVRVAALPKINCYNLLHLNLKQHHISKQTIYDCEILGYLSTWTTFLQLQESDTVNNHINDTITPIKPQIRTMTSTMPLPTSQTQLPRNDSFSTDDITKAFKASDTKARNHLSLKIVKQDETTVPPPSPHESRPASAYGHREVRR</sequence>
<dbReference type="RefSeq" id="XP_064658135.1">
    <property type="nucleotide sequence ID" value="XM_064803220.1"/>
</dbReference>
<evidence type="ECO:0000313" key="2">
    <source>
        <dbReference type="EMBL" id="KAK5168669.1"/>
    </source>
</evidence>
<proteinExistence type="predicted"/>
<comment type="caution">
    <text evidence="2">The sequence shown here is derived from an EMBL/GenBank/DDBJ whole genome shotgun (WGS) entry which is preliminary data.</text>
</comment>
<dbReference type="AlphaFoldDB" id="A0AAV9PA36"/>
<dbReference type="Proteomes" id="UP001337655">
    <property type="component" value="Unassembled WGS sequence"/>
</dbReference>
<keyword evidence="3" id="KW-1185">Reference proteome</keyword>
<feature type="region of interest" description="Disordered" evidence="1">
    <location>
        <begin position="129"/>
        <end position="158"/>
    </location>
</feature>
<accession>A0AAV9PA36</accession>
<reference evidence="2 3" key="1">
    <citation type="submission" date="2023-08" db="EMBL/GenBank/DDBJ databases">
        <title>Black Yeasts Isolated from many extreme environments.</title>
        <authorList>
            <person name="Coleine C."/>
            <person name="Stajich J.E."/>
            <person name="Selbmann L."/>
        </authorList>
    </citation>
    <scope>NUCLEOTIDE SEQUENCE [LARGE SCALE GENOMIC DNA]</scope>
    <source>
        <strain evidence="2 3">CCFEE 5935</strain>
    </source>
</reference>
<dbReference type="GeneID" id="89927318"/>
<dbReference type="EMBL" id="JAVRRT010000009">
    <property type="protein sequence ID" value="KAK5168669.1"/>
    <property type="molecule type" value="Genomic_DNA"/>
</dbReference>
<gene>
    <name evidence="2" type="ORF">LTR77_005978</name>
</gene>